<accession>A0ABR1CEV2</accession>
<name>A0ABR1CEV2_NECAM</name>
<keyword evidence="1" id="KW-0732">Signal</keyword>
<comment type="caution">
    <text evidence="3">The sequence shown here is derived from an EMBL/GenBank/DDBJ whole genome shotgun (WGS) entry which is preliminary data.</text>
</comment>
<dbReference type="EMBL" id="JAVFWL010000002">
    <property type="protein sequence ID" value="KAK6736426.1"/>
    <property type="molecule type" value="Genomic_DNA"/>
</dbReference>
<evidence type="ECO:0000256" key="1">
    <source>
        <dbReference type="SAM" id="SignalP"/>
    </source>
</evidence>
<feature type="signal peptide" evidence="1">
    <location>
        <begin position="1"/>
        <end position="15"/>
    </location>
</feature>
<keyword evidence="4" id="KW-1185">Reference proteome</keyword>
<dbReference type="Pfam" id="PF00078">
    <property type="entry name" value="RVT_1"/>
    <property type="match status" value="1"/>
</dbReference>
<dbReference type="CDD" id="cd01650">
    <property type="entry name" value="RT_nLTR_like"/>
    <property type="match status" value="1"/>
</dbReference>
<dbReference type="PANTHER" id="PTHR19446">
    <property type="entry name" value="REVERSE TRANSCRIPTASES"/>
    <property type="match status" value="1"/>
</dbReference>
<reference evidence="3 4" key="1">
    <citation type="submission" date="2023-08" db="EMBL/GenBank/DDBJ databases">
        <title>A Necator americanus chromosomal reference genome.</title>
        <authorList>
            <person name="Ilik V."/>
            <person name="Petrzelkova K.J."/>
            <person name="Pardy F."/>
            <person name="Fuh T."/>
            <person name="Niatou-Singa F.S."/>
            <person name="Gouil Q."/>
            <person name="Baker L."/>
            <person name="Ritchie M.E."/>
            <person name="Jex A.R."/>
            <person name="Gazzola D."/>
            <person name="Li H."/>
            <person name="Toshio Fujiwara R."/>
            <person name="Zhan B."/>
            <person name="Aroian R.V."/>
            <person name="Pafco B."/>
            <person name="Schwarz E.M."/>
        </authorList>
    </citation>
    <scope>NUCLEOTIDE SEQUENCE [LARGE SCALE GENOMIC DNA]</scope>
    <source>
        <strain evidence="3 4">Aroian</strain>
        <tissue evidence="3">Whole animal</tissue>
    </source>
</reference>
<evidence type="ECO:0000313" key="4">
    <source>
        <dbReference type="Proteomes" id="UP001303046"/>
    </source>
</evidence>
<proteinExistence type="predicted"/>
<protein>
    <recommendedName>
        <fullName evidence="2">Reverse transcriptase domain-containing protein</fullName>
    </recommendedName>
</protein>
<sequence length="474" mass="53656">MIVLVWSLVSSVVEAARRRKLAAFLGNFLRNADVDGMMLVCRQIVTTRSIASLPSASALSRYSSDPQLNAGTNRFVLYRNERTEVTTEKSEPLRTSQWRFVKGSIEPPSSSDNRVFFVAERSAIMQNVGTGSSSGNSVPYCSVFLDSSCERAGWHRYASALLYSCSLERFVDVVYAFSEGALFDNIAEVRLVDRLYTVTLPYAQMSDEVLKTTSPLAQSLTHLNQRPLSLLEQLYLGDVRPWKDIRERFASEGALHVIYQDGFDSLPRNYRGISLLRVMYKALERIIQNQLIKHREETTRDEQAGFRLGRSTIDQVFIVKGVIEIWQQYSKPMQLALLDFEAAFDSSHRGSLLNSLRADGVPGKFVRLLDDMNQRTTAAVRTSSGCTTPFEVATGVRQGDCGWTLLVQLRHRRHYAKNSRSVSCRYHSSTIMVPLDRSRVRRRCLYIRGKQYETSTCCQPCIEAGFSLWTTPTP</sequence>
<dbReference type="SUPFAM" id="SSF56672">
    <property type="entry name" value="DNA/RNA polymerases"/>
    <property type="match status" value="1"/>
</dbReference>
<dbReference type="InterPro" id="IPR000477">
    <property type="entry name" value="RT_dom"/>
</dbReference>
<feature type="chain" id="PRO_5046819019" description="Reverse transcriptase domain-containing protein" evidence="1">
    <location>
        <begin position="16"/>
        <end position="474"/>
    </location>
</feature>
<dbReference type="InterPro" id="IPR043502">
    <property type="entry name" value="DNA/RNA_pol_sf"/>
</dbReference>
<organism evidence="3 4">
    <name type="scientific">Necator americanus</name>
    <name type="common">Human hookworm</name>
    <dbReference type="NCBI Taxonomy" id="51031"/>
    <lineage>
        <taxon>Eukaryota</taxon>
        <taxon>Metazoa</taxon>
        <taxon>Ecdysozoa</taxon>
        <taxon>Nematoda</taxon>
        <taxon>Chromadorea</taxon>
        <taxon>Rhabditida</taxon>
        <taxon>Rhabditina</taxon>
        <taxon>Rhabditomorpha</taxon>
        <taxon>Strongyloidea</taxon>
        <taxon>Ancylostomatidae</taxon>
        <taxon>Bunostominae</taxon>
        <taxon>Necator</taxon>
    </lineage>
</organism>
<feature type="domain" description="Reverse transcriptase" evidence="2">
    <location>
        <begin position="268"/>
        <end position="399"/>
    </location>
</feature>
<gene>
    <name evidence="3" type="primary">Necator_chrII.g7028</name>
    <name evidence="3" type="ORF">RB195_019235</name>
</gene>
<dbReference type="Proteomes" id="UP001303046">
    <property type="component" value="Unassembled WGS sequence"/>
</dbReference>
<evidence type="ECO:0000259" key="2">
    <source>
        <dbReference type="Pfam" id="PF00078"/>
    </source>
</evidence>
<evidence type="ECO:0000313" key="3">
    <source>
        <dbReference type="EMBL" id="KAK6736426.1"/>
    </source>
</evidence>